<protein>
    <recommendedName>
        <fullName evidence="4">G protein-coupled receptor</fullName>
    </recommendedName>
</protein>
<accession>A0AAV5TFG3</accession>
<dbReference type="PANTHER" id="PTHR47521">
    <property type="entry name" value="SERPENTINE RECEPTOR, CLASS E (EPSILON)-RELATED"/>
    <property type="match status" value="1"/>
</dbReference>
<dbReference type="AlphaFoldDB" id="A0AAV5TFG3"/>
<gene>
    <name evidence="2" type="ORF">PENTCL1PPCAC_14239</name>
</gene>
<evidence type="ECO:0000256" key="1">
    <source>
        <dbReference type="SAM" id="Phobius"/>
    </source>
</evidence>
<keyword evidence="1" id="KW-0812">Transmembrane</keyword>
<keyword evidence="1" id="KW-0472">Membrane</keyword>
<name>A0AAV5TFG3_9BILA</name>
<evidence type="ECO:0008006" key="4">
    <source>
        <dbReference type="Google" id="ProtNLM"/>
    </source>
</evidence>
<reference evidence="2" key="1">
    <citation type="submission" date="2023-10" db="EMBL/GenBank/DDBJ databases">
        <title>Genome assembly of Pristionchus species.</title>
        <authorList>
            <person name="Yoshida K."/>
            <person name="Sommer R.J."/>
        </authorList>
    </citation>
    <scope>NUCLEOTIDE SEQUENCE</scope>
    <source>
        <strain evidence="2">RS0144</strain>
    </source>
</reference>
<keyword evidence="3" id="KW-1185">Reference proteome</keyword>
<feature type="transmembrane region" description="Helical" evidence="1">
    <location>
        <begin position="12"/>
        <end position="35"/>
    </location>
</feature>
<dbReference type="PANTHER" id="PTHR47521:SF7">
    <property type="entry name" value="SERPENTINE RECEPTOR CLASS EPSILON-6"/>
    <property type="match status" value="1"/>
</dbReference>
<dbReference type="InterPro" id="IPR052860">
    <property type="entry name" value="NRL-GPCR1"/>
</dbReference>
<sequence length="115" mass="12949">MLNSTRTALAPNIFSAIIATEICLCIVASICVPFLAQAAYNAGVIHRNFRIQVRLITAVFLLTTSSRFVLLYYQLFDVALEDDDYLWIVVDIVRDASFGALSFAMERAVATFYWK</sequence>
<feature type="transmembrane region" description="Helical" evidence="1">
    <location>
        <begin position="55"/>
        <end position="73"/>
    </location>
</feature>
<evidence type="ECO:0000313" key="2">
    <source>
        <dbReference type="EMBL" id="GMS92064.1"/>
    </source>
</evidence>
<dbReference type="EMBL" id="BTSX01000004">
    <property type="protein sequence ID" value="GMS92064.1"/>
    <property type="molecule type" value="Genomic_DNA"/>
</dbReference>
<comment type="caution">
    <text evidence="2">The sequence shown here is derived from an EMBL/GenBank/DDBJ whole genome shotgun (WGS) entry which is preliminary data.</text>
</comment>
<organism evidence="2 3">
    <name type="scientific">Pristionchus entomophagus</name>
    <dbReference type="NCBI Taxonomy" id="358040"/>
    <lineage>
        <taxon>Eukaryota</taxon>
        <taxon>Metazoa</taxon>
        <taxon>Ecdysozoa</taxon>
        <taxon>Nematoda</taxon>
        <taxon>Chromadorea</taxon>
        <taxon>Rhabditida</taxon>
        <taxon>Rhabditina</taxon>
        <taxon>Diplogasteromorpha</taxon>
        <taxon>Diplogasteroidea</taxon>
        <taxon>Neodiplogasteridae</taxon>
        <taxon>Pristionchus</taxon>
    </lineage>
</organism>
<evidence type="ECO:0000313" key="3">
    <source>
        <dbReference type="Proteomes" id="UP001432027"/>
    </source>
</evidence>
<proteinExistence type="predicted"/>
<dbReference type="Proteomes" id="UP001432027">
    <property type="component" value="Unassembled WGS sequence"/>
</dbReference>
<keyword evidence="1" id="KW-1133">Transmembrane helix</keyword>